<organism evidence="4 5">
    <name type="scientific">Rhizoclosmatium globosum</name>
    <dbReference type="NCBI Taxonomy" id="329046"/>
    <lineage>
        <taxon>Eukaryota</taxon>
        <taxon>Fungi</taxon>
        <taxon>Fungi incertae sedis</taxon>
        <taxon>Chytridiomycota</taxon>
        <taxon>Chytridiomycota incertae sedis</taxon>
        <taxon>Chytridiomycetes</taxon>
        <taxon>Chytridiales</taxon>
        <taxon>Chytriomycetaceae</taxon>
        <taxon>Rhizoclosmatium</taxon>
    </lineage>
</organism>
<feature type="compositionally biased region" description="Basic residues" evidence="1">
    <location>
        <begin position="136"/>
        <end position="145"/>
    </location>
</feature>
<keyword evidence="2" id="KW-1133">Transmembrane helix</keyword>
<protein>
    <recommendedName>
        <fullName evidence="3">Cyclic nucleotide-binding domain-containing protein</fullName>
    </recommendedName>
</protein>
<dbReference type="GO" id="GO:0098855">
    <property type="term" value="C:HCN channel complex"/>
    <property type="evidence" value="ECO:0007669"/>
    <property type="project" value="TreeGrafter"/>
</dbReference>
<feature type="region of interest" description="Disordered" evidence="1">
    <location>
        <begin position="229"/>
        <end position="280"/>
    </location>
</feature>
<evidence type="ECO:0000256" key="1">
    <source>
        <dbReference type="SAM" id="MobiDB-lite"/>
    </source>
</evidence>
<dbReference type="Proteomes" id="UP000193642">
    <property type="component" value="Unassembled WGS sequence"/>
</dbReference>
<dbReference type="GO" id="GO:0003254">
    <property type="term" value="P:regulation of membrane depolarization"/>
    <property type="evidence" value="ECO:0007669"/>
    <property type="project" value="TreeGrafter"/>
</dbReference>
<dbReference type="SMART" id="SM00100">
    <property type="entry name" value="cNMP"/>
    <property type="match status" value="1"/>
</dbReference>
<dbReference type="Gene3D" id="1.10.287.70">
    <property type="match status" value="1"/>
</dbReference>
<name>A0A1Y2BP93_9FUNG</name>
<dbReference type="GO" id="GO:0035725">
    <property type="term" value="P:sodium ion transmembrane transport"/>
    <property type="evidence" value="ECO:0007669"/>
    <property type="project" value="TreeGrafter"/>
</dbReference>
<keyword evidence="2" id="KW-0812">Transmembrane</keyword>
<keyword evidence="5" id="KW-1185">Reference proteome</keyword>
<dbReference type="InterPro" id="IPR014710">
    <property type="entry name" value="RmlC-like_jellyroll"/>
</dbReference>
<dbReference type="OrthoDB" id="2152421at2759"/>
<dbReference type="Gene3D" id="2.60.120.10">
    <property type="entry name" value="Jelly Rolls"/>
    <property type="match status" value="1"/>
</dbReference>
<sequence length="928" mass="103592">MTVVLDMDLLIEFRAKFELLEQQISILRPLAFCLFSQLPTNMGLSPAVPTRTETLPVESYFGPTRSFSFVQTSISSHEKPSVASSTEQILSELTSSTAWTPAGERFTAPPLQSVKQSRTSLSMEAPRCNNGDHKAQSRKNSRKVSLRVNNQPFELDSDAPASPRLLLRKNVLSVSRDVIFNEAEENKSKSMFQSVFNKSSKLVNNGKSSSNLVAGSSLNMLTQFGRTESKLQDCTSPITKSPASIRHQKHQQLPHSPNRSDSSRKNSNPSPLTANQMSFATKKPHLSTANESFEAGMQDVPSDDVNEIGGPKSETGHSNYIVNVIDHDAEENDIPEEEAVAGQPTQLSCVDSRVASLVKDEGTTRRDSVLRRLMKTAVKSSGLNESSGTISEPPEQTPNTRASSQIVYRLSIMHEIFTIGIKATATLTTTLDFVMIFIYLTSLWIIPICISFQLPIDMSYSYILTILYAFDTLREAFTRRIYGTTGSEPSLKEWQNHYFKNGFICDLVTTFPLEALPISEGHYLWIIRVLRLYKLPGLVSVSPQFLQFQRYFNNLFGFGASLSGAFPLICIVCVFFHLQACAMFLAGHCFGYSNVDIVGVKDADPFDQYSWALLFAIGNTFPLAYKPVHPAEQWIVLCFVVLGAVLYASVVGVISAVAMGSNASDRLYKQKIDELKEYMKWKDLSNTTRRKILKYYELKYRGKFFEETTLLGEMNESLRMEIAAHNCRELIAKVSFLNREQNDGKDELFVGKIATALVACYFVPGDIIFIQGETGHDMFFIAKGSVSVLVGGTKVASLKEGGFFGEVAILGNIPRTATVQCETSCILYRLTRVAFKTILNEFDDVRAKVDIVYKERMEKIRVEEEARKLSAAKELIAKVEFLKRKAQDGRNEVFLLRIASSLTAAFYCADDVIFNQGEVCGLPHLVQY</sequence>
<dbReference type="InterPro" id="IPR000595">
    <property type="entry name" value="cNMP-bd_dom"/>
</dbReference>
<dbReference type="EMBL" id="MCGO01000055">
    <property type="protein sequence ID" value="ORY36546.1"/>
    <property type="molecule type" value="Genomic_DNA"/>
</dbReference>
<proteinExistence type="predicted"/>
<evidence type="ECO:0000256" key="2">
    <source>
        <dbReference type="SAM" id="Phobius"/>
    </source>
</evidence>
<dbReference type="Gene3D" id="1.10.287.630">
    <property type="entry name" value="Helix hairpin bin"/>
    <property type="match status" value="1"/>
</dbReference>
<feature type="region of interest" description="Disordered" evidence="1">
    <location>
        <begin position="122"/>
        <end position="146"/>
    </location>
</feature>
<dbReference type="Pfam" id="PF00027">
    <property type="entry name" value="cNMP_binding"/>
    <property type="match status" value="1"/>
</dbReference>
<dbReference type="SUPFAM" id="SSF51206">
    <property type="entry name" value="cAMP-binding domain-like"/>
    <property type="match status" value="1"/>
</dbReference>
<feature type="compositionally biased region" description="Polar residues" evidence="1">
    <location>
        <begin position="229"/>
        <end position="242"/>
    </location>
</feature>
<dbReference type="InterPro" id="IPR051413">
    <property type="entry name" value="K/Na_HCN_channel"/>
</dbReference>
<dbReference type="PANTHER" id="PTHR45689">
    <property type="entry name" value="I[[H]] CHANNEL, ISOFORM E"/>
    <property type="match status" value="1"/>
</dbReference>
<dbReference type="SUPFAM" id="SSF81324">
    <property type="entry name" value="Voltage-gated potassium channels"/>
    <property type="match status" value="1"/>
</dbReference>
<feature type="transmembrane region" description="Helical" evidence="2">
    <location>
        <begin position="555"/>
        <end position="578"/>
    </location>
</feature>
<gene>
    <name evidence="4" type="ORF">BCR33DRAFT_478962</name>
</gene>
<evidence type="ECO:0000313" key="4">
    <source>
        <dbReference type="EMBL" id="ORY36546.1"/>
    </source>
</evidence>
<accession>A0A1Y2BP93</accession>
<feature type="transmembrane region" description="Helical" evidence="2">
    <location>
        <begin position="433"/>
        <end position="454"/>
    </location>
</feature>
<feature type="transmembrane region" description="Helical" evidence="2">
    <location>
        <begin position="634"/>
        <end position="659"/>
    </location>
</feature>
<dbReference type="PROSITE" id="PS00889">
    <property type="entry name" value="CNMP_BINDING_2"/>
    <property type="match status" value="1"/>
</dbReference>
<dbReference type="InterPro" id="IPR018488">
    <property type="entry name" value="cNMP-bd_CS"/>
</dbReference>
<dbReference type="AlphaFoldDB" id="A0A1Y2BP93"/>
<reference evidence="4 5" key="1">
    <citation type="submission" date="2016-07" db="EMBL/GenBank/DDBJ databases">
        <title>Pervasive Adenine N6-methylation of Active Genes in Fungi.</title>
        <authorList>
            <consortium name="DOE Joint Genome Institute"/>
            <person name="Mondo S.J."/>
            <person name="Dannebaum R.O."/>
            <person name="Kuo R.C."/>
            <person name="Labutti K."/>
            <person name="Haridas S."/>
            <person name="Kuo A."/>
            <person name="Salamov A."/>
            <person name="Ahrendt S.R."/>
            <person name="Lipzen A."/>
            <person name="Sullivan W."/>
            <person name="Andreopoulos W.B."/>
            <person name="Clum A."/>
            <person name="Lindquist E."/>
            <person name="Daum C."/>
            <person name="Ramamoorthy G.K."/>
            <person name="Gryganskyi A."/>
            <person name="Culley D."/>
            <person name="Magnuson J.K."/>
            <person name="James T.Y."/>
            <person name="O'Malley M.A."/>
            <person name="Stajich J.E."/>
            <person name="Spatafora J.W."/>
            <person name="Visel A."/>
            <person name="Grigoriev I.V."/>
        </authorList>
    </citation>
    <scope>NUCLEOTIDE SEQUENCE [LARGE SCALE GENOMIC DNA]</scope>
    <source>
        <strain evidence="4 5">JEL800</strain>
    </source>
</reference>
<dbReference type="InterPro" id="IPR018490">
    <property type="entry name" value="cNMP-bd_dom_sf"/>
</dbReference>
<evidence type="ECO:0000313" key="5">
    <source>
        <dbReference type="Proteomes" id="UP000193642"/>
    </source>
</evidence>
<feature type="region of interest" description="Disordered" evidence="1">
    <location>
        <begin position="380"/>
        <end position="401"/>
    </location>
</feature>
<keyword evidence="2" id="KW-0472">Membrane</keyword>
<dbReference type="GO" id="GO:0005249">
    <property type="term" value="F:voltage-gated potassium channel activity"/>
    <property type="evidence" value="ECO:0007669"/>
    <property type="project" value="TreeGrafter"/>
</dbReference>
<feature type="domain" description="Cyclic nucleotide-binding" evidence="3">
    <location>
        <begin position="752"/>
        <end position="856"/>
    </location>
</feature>
<dbReference type="PROSITE" id="PS50042">
    <property type="entry name" value="CNMP_BINDING_3"/>
    <property type="match status" value="1"/>
</dbReference>
<feature type="compositionally biased region" description="Polar residues" evidence="1">
    <location>
        <begin position="253"/>
        <end position="279"/>
    </location>
</feature>
<feature type="compositionally biased region" description="Polar residues" evidence="1">
    <location>
        <begin position="380"/>
        <end position="390"/>
    </location>
</feature>
<dbReference type="CDD" id="cd00038">
    <property type="entry name" value="CAP_ED"/>
    <property type="match status" value="1"/>
</dbReference>
<dbReference type="PANTHER" id="PTHR45689:SF5">
    <property type="entry name" value="I[[H]] CHANNEL, ISOFORM E"/>
    <property type="match status" value="1"/>
</dbReference>
<comment type="caution">
    <text evidence="4">The sequence shown here is derived from an EMBL/GenBank/DDBJ whole genome shotgun (WGS) entry which is preliminary data.</text>
</comment>
<evidence type="ECO:0000259" key="3">
    <source>
        <dbReference type="PROSITE" id="PS50042"/>
    </source>
</evidence>